<dbReference type="EMBL" id="JACCPP010000019">
    <property type="protein sequence ID" value="MBI1708074.1"/>
    <property type="molecule type" value="Genomic_DNA"/>
</dbReference>
<dbReference type="SUPFAM" id="SSF52540">
    <property type="entry name" value="P-loop containing nucleoside triphosphate hydrolases"/>
    <property type="match status" value="1"/>
</dbReference>
<dbReference type="GO" id="GO:0005524">
    <property type="term" value="F:ATP binding"/>
    <property type="evidence" value="ECO:0007669"/>
    <property type="project" value="UniProtKB-KW"/>
</dbReference>
<dbReference type="GO" id="GO:0005737">
    <property type="term" value="C:cytoplasm"/>
    <property type="evidence" value="ECO:0007669"/>
    <property type="project" value="TreeGrafter"/>
</dbReference>
<dbReference type="InterPro" id="IPR001270">
    <property type="entry name" value="ClpA/B"/>
</dbReference>
<dbReference type="Gene3D" id="3.40.50.300">
    <property type="entry name" value="P-loop containing nucleotide triphosphate hydrolases"/>
    <property type="match status" value="1"/>
</dbReference>
<dbReference type="InterPro" id="IPR050130">
    <property type="entry name" value="ClpA_ClpB"/>
</dbReference>
<dbReference type="PRINTS" id="PR00300">
    <property type="entry name" value="CLPPROTEASEA"/>
</dbReference>
<comment type="caution">
    <text evidence="5">The sequence shown here is derived from an EMBL/GenBank/DDBJ whole genome shotgun (WGS) entry which is preliminary data.</text>
</comment>
<dbReference type="PANTHER" id="PTHR11638">
    <property type="entry name" value="ATP-DEPENDENT CLP PROTEASE"/>
    <property type="match status" value="1"/>
</dbReference>
<feature type="domain" description="AAA+ ATPase" evidence="4">
    <location>
        <begin position="151"/>
        <end position="294"/>
    </location>
</feature>
<sequence length="361" mass="41340">CKTEQTKINLDEIIPLDSKYKEKIDDVKNKYVSSTVVNNTYTIIANTGFFTGIKDFVYAQLPLLLLFIISESQISVKKIIINNPPDRVYQAFVDHPNQFLIQNILRKSYELDKNLIMKIKKDLNDRIVGQKSVKKRILVNLVKYLYSNDTSPLVLAFIGPQGVGKTEVAKVLSDSLFKKGNLFREQMSMLTNGASQDYLFGSDPSSKSFSKSLLQRKSDVLLLDEFNLVNPNFYGAFYQLFDEGNFIDGYYTVSLKKAIIICTANFMSKKEMLEYLGAPLYSRFTDICVFDSLSVQDYLKISKLKLDEKLKKIKPEYSAEIDREAILNKIRNIEMFSDARNLDHILDQLIALEISKKEGII</sequence>
<organism evidence="5 6">
    <name type="scientific">Lactobacillus crispatus</name>
    <dbReference type="NCBI Taxonomy" id="47770"/>
    <lineage>
        <taxon>Bacteria</taxon>
        <taxon>Bacillati</taxon>
        <taxon>Bacillota</taxon>
        <taxon>Bacilli</taxon>
        <taxon>Lactobacillales</taxon>
        <taxon>Lactobacillaceae</taxon>
        <taxon>Lactobacillus</taxon>
    </lineage>
</organism>
<evidence type="ECO:0000256" key="3">
    <source>
        <dbReference type="ARBA" id="ARBA00025613"/>
    </source>
</evidence>
<keyword evidence="2" id="KW-0067">ATP-binding</keyword>
<dbReference type="GO" id="GO:0034605">
    <property type="term" value="P:cellular response to heat"/>
    <property type="evidence" value="ECO:0007669"/>
    <property type="project" value="TreeGrafter"/>
</dbReference>
<feature type="non-terminal residue" evidence="5">
    <location>
        <position position="1"/>
    </location>
</feature>
<dbReference type="Proteomes" id="UP001194414">
    <property type="component" value="Unassembled WGS sequence"/>
</dbReference>
<evidence type="ECO:0000256" key="2">
    <source>
        <dbReference type="ARBA" id="ARBA00022840"/>
    </source>
</evidence>
<evidence type="ECO:0000256" key="1">
    <source>
        <dbReference type="ARBA" id="ARBA00022741"/>
    </source>
</evidence>
<dbReference type="SMART" id="SM00382">
    <property type="entry name" value="AAA"/>
    <property type="match status" value="1"/>
</dbReference>
<evidence type="ECO:0000259" key="4">
    <source>
        <dbReference type="SMART" id="SM00382"/>
    </source>
</evidence>
<name>A0AAW4DR71_9LACO</name>
<evidence type="ECO:0000313" key="6">
    <source>
        <dbReference type="Proteomes" id="UP001194414"/>
    </source>
</evidence>
<comment type="function">
    <text evidence="3">Part of a stress-induced multi-chaperone system, it is involved in the recovery of the cell from heat-induced damage, in cooperation with DnaK, DnaJ and GrpE. Acts before DnaK, in the processing of protein aggregates. Protein binding stimulates the ATPase activity; ATP hydrolysis unfolds the denatured protein aggregates, which probably helps expose new hydrophobic binding sites on the surface of ClpB-bound aggregates, contributing to the solubilization and refolding of denatured protein aggregates by DnaK.</text>
</comment>
<dbReference type="GO" id="GO:0016887">
    <property type="term" value="F:ATP hydrolysis activity"/>
    <property type="evidence" value="ECO:0007669"/>
    <property type="project" value="InterPro"/>
</dbReference>
<keyword evidence="1" id="KW-0547">Nucleotide-binding</keyword>
<evidence type="ECO:0000313" key="5">
    <source>
        <dbReference type="EMBL" id="MBI1708074.1"/>
    </source>
</evidence>
<dbReference type="AlphaFoldDB" id="A0AAW4DR71"/>
<gene>
    <name evidence="5" type="ORF">HYQ56_1054</name>
</gene>
<accession>A0AAW4DR71</accession>
<dbReference type="InterPro" id="IPR003593">
    <property type="entry name" value="AAA+_ATPase"/>
</dbReference>
<dbReference type="InterPro" id="IPR027417">
    <property type="entry name" value="P-loop_NTPase"/>
</dbReference>
<dbReference type="InterPro" id="IPR003959">
    <property type="entry name" value="ATPase_AAA_core"/>
</dbReference>
<reference evidence="5" key="1">
    <citation type="submission" date="2020-07" db="EMBL/GenBank/DDBJ databases">
        <title>Comparative genomics analyses of Lactobacillus crispatus isolated from different ecological niches.</title>
        <authorList>
            <person name="Mancino W."/>
            <person name="Mancabelli L."/>
            <person name="Lugli G.A."/>
            <person name="Milani C."/>
            <person name="Viappiani A."/>
            <person name="Anzalone R."/>
            <person name="Longhi G."/>
            <person name="Ventura M."/>
            <person name="Turroni F."/>
        </authorList>
    </citation>
    <scope>NUCLEOTIDE SEQUENCE</scope>
    <source>
        <strain evidence="5">LB65</strain>
    </source>
</reference>
<proteinExistence type="predicted"/>
<dbReference type="RefSeq" id="WP_198566504.1">
    <property type="nucleotide sequence ID" value="NZ_JACCPP010000019.1"/>
</dbReference>
<dbReference type="PANTHER" id="PTHR11638:SF18">
    <property type="entry name" value="HEAT SHOCK PROTEIN 104"/>
    <property type="match status" value="1"/>
</dbReference>
<protein>
    <submittedName>
        <fullName evidence="5">ATPase</fullName>
    </submittedName>
</protein>
<dbReference type="Pfam" id="PF07724">
    <property type="entry name" value="AAA_2"/>
    <property type="match status" value="1"/>
</dbReference>